<reference evidence="4" key="1">
    <citation type="submission" date="2013-07" db="EMBL/GenBank/DDBJ databases">
        <title>Nephila pilipes venom gland.</title>
        <authorList>
            <person name="Huo L.J."/>
        </authorList>
    </citation>
    <scope>NUCLEOTIDE SEQUENCE</scope>
    <source>
        <tissue evidence="4">Venom gland</tissue>
    </source>
</reference>
<dbReference type="EMBL" id="KF433530">
    <property type="protein sequence ID" value="AII97852.1"/>
    <property type="molecule type" value="mRNA"/>
</dbReference>
<feature type="domain" description="AMP-dependent synthetase/ligase" evidence="2">
    <location>
        <begin position="222"/>
        <end position="329"/>
    </location>
</feature>
<proteinExistence type="evidence at transcript level"/>
<dbReference type="PANTHER" id="PTHR42921:SF1">
    <property type="entry name" value="ACETOACETYL-COA SYNTHETASE"/>
    <property type="match status" value="1"/>
</dbReference>
<evidence type="ECO:0000259" key="3">
    <source>
        <dbReference type="Pfam" id="PF16177"/>
    </source>
</evidence>
<dbReference type="InterPro" id="IPR000873">
    <property type="entry name" value="AMP-dep_synth/lig_dom"/>
</dbReference>
<dbReference type="Pfam" id="PF16177">
    <property type="entry name" value="ACAS_N"/>
    <property type="match status" value="1"/>
</dbReference>
<dbReference type="GO" id="GO:0030729">
    <property type="term" value="F:acetoacetate-CoA ligase activity"/>
    <property type="evidence" value="ECO:0007669"/>
    <property type="project" value="TreeGrafter"/>
</dbReference>
<evidence type="ECO:0000259" key="2">
    <source>
        <dbReference type="Pfam" id="PF00501"/>
    </source>
</evidence>
<comment type="similarity">
    <text evidence="1">Belongs to the ATP-dependent AMP-binding enzyme family.</text>
</comment>
<accession>A0A076KZQ0</accession>
<dbReference type="Pfam" id="PF00501">
    <property type="entry name" value="AMP-binding"/>
    <property type="match status" value="1"/>
</dbReference>
<name>A0A076KZQ0_NEPPI</name>
<evidence type="ECO:0000313" key="4">
    <source>
        <dbReference type="EMBL" id="AII97852.1"/>
    </source>
</evidence>
<sequence length="330" mass="38086">MNGSTNGSAISNLYNHNESFAKRCIPIWTKKETNTELIRFKRLIEKKYNQRFNTYWDLHKWSVENIPDFWKEIWHYFNIISSKPYDEVFRKTGKGFLDNEWFKGAAFNLAENILKIRNNKIGLIYSDEFGCRETFTYAEIYEQVKRYAAAFRKHGLRVGEQFHPIDNLSTITKVVPNLEKVIIVATKEETLSRNISDIPHSIFLEDFLQSGMKSDGTVPEISFEQLPFSHPAIINFTSGTTRDPKGVVHSAGTFIAQFRDFAFHQNFKDDDVVFMCSPVGWAIWDYIIPSIAFGVKLFLYNGSPDSEKGSYNLGCFFRNKVSIAFLPPAS</sequence>
<dbReference type="AlphaFoldDB" id="A0A076KZQ0"/>
<organism evidence="4">
    <name type="scientific">Nephila pilipes</name>
    <name type="common">Giant wood spider</name>
    <name type="synonym">Nephila maculata</name>
    <dbReference type="NCBI Taxonomy" id="299642"/>
    <lineage>
        <taxon>Eukaryota</taxon>
        <taxon>Metazoa</taxon>
        <taxon>Ecdysozoa</taxon>
        <taxon>Arthropoda</taxon>
        <taxon>Chelicerata</taxon>
        <taxon>Arachnida</taxon>
        <taxon>Araneae</taxon>
        <taxon>Araneomorphae</taxon>
        <taxon>Entelegynae</taxon>
        <taxon>Araneoidea</taxon>
        <taxon>Nephilidae</taxon>
        <taxon>Nephila</taxon>
    </lineage>
</organism>
<dbReference type="Gene3D" id="3.40.50.12780">
    <property type="entry name" value="N-terminal domain of ligase-like"/>
    <property type="match status" value="2"/>
</dbReference>
<evidence type="ECO:0000256" key="1">
    <source>
        <dbReference type="ARBA" id="ARBA00006432"/>
    </source>
</evidence>
<feature type="domain" description="Acetyl-coenzyme A synthetase N-terminal" evidence="3">
    <location>
        <begin position="55"/>
        <end position="112"/>
    </location>
</feature>
<dbReference type="InterPro" id="IPR042099">
    <property type="entry name" value="ANL_N_sf"/>
</dbReference>
<dbReference type="PANTHER" id="PTHR42921">
    <property type="entry name" value="ACETOACETYL-COA SYNTHETASE"/>
    <property type="match status" value="1"/>
</dbReference>
<protein>
    <submittedName>
        <fullName evidence="4">BLTX483</fullName>
    </submittedName>
</protein>
<dbReference type="InterPro" id="IPR032387">
    <property type="entry name" value="ACAS_N"/>
</dbReference>
<dbReference type="SUPFAM" id="SSF56801">
    <property type="entry name" value="Acetyl-CoA synthetase-like"/>
    <property type="match status" value="1"/>
</dbReference>